<evidence type="ECO:0000256" key="6">
    <source>
        <dbReference type="SAM" id="MobiDB-lite"/>
    </source>
</evidence>
<evidence type="ECO:0000313" key="8">
    <source>
        <dbReference type="EMBL" id="WIA12100.1"/>
    </source>
</evidence>
<organism evidence="8 9">
    <name type="scientific">Tetradesmus obliquus</name>
    <name type="common">Green alga</name>
    <name type="synonym">Acutodesmus obliquus</name>
    <dbReference type="NCBI Taxonomy" id="3088"/>
    <lineage>
        <taxon>Eukaryota</taxon>
        <taxon>Viridiplantae</taxon>
        <taxon>Chlorophyta</taxon>
        <taxon>core chlorophytes</taxon>
        <taxon>Chlorophyceae</taxon>
        <taxon>CS clade</taxon>
        <taxon>Sphaeropleales</taxon>
        <taxon>Scenedesmaceae</taxon>
        <taxon>Tetradesmus</taxon>
    </lineage>
</organism>
<reference evidence="8 9" key="1">
    <citation type="submission" date="2023-05" db="EMBL/GenBank/DDBJ databases">
        <title>A 100% complete, gapless, phased diploid assembly of the Scenedesmus obliquus UTEX 3031 genome.</title>
        <authorList>
            <person name="Biondi T.C."/>
            <person name="Hanschen E.R."/>
            <person name="Kwon T."/>
            <person name="Eng W."/>
            <person name="Kruse C.P.S."/>
            <person name="Koehler S.I."/>
            <person name="Kunde Y."/>
            <person name="Gleasner C.D."/>
            <person name="You Mak K.T."/>
            <person name="Polle J."/>
            <person name="Hovde B.T."/>
            <person name="Starkenburg S.R."/>
        </authorList>
    </citation>
    <scope>NUCLEOTIDE SEQUENCE [LARGE SCALE GENOMIC DNA]</scope>
    <source>
        <strain evidence="8 9">DOE0152z</strain>
    </source>
</reference>
<protein>
    <recommendedName>
        <fullName evidence="2 5">peptidylprolyl isomerase</fullName>
        <ecNumber evidence="2 5">5.2.1.8</ecNumber>
    </recommendedName>
</protein>
<dbReference type="InterPro" id="IPR046357">
    <property type="entry name" value="PPIase_dom_sf"/>
</dbReference>
<feature type="domain" description="PPIase FKBP-type" evidence="7">
    <location>
        <begin position="114"/>
        <end position="242"/>
    </location>
</feature>
<accession>A0ABY8TSL1</accession>
<gene>
    <name evidence="8" type="ORF">OEZ85_012174</name>
</gene>
<dbReference type="EMBL" id="CP126210">
    <property type="protein sequence ID" value="WIA12100.1"/>
    <property type="molecule type" value="Genomic_DNA"/>
</dbReference>
<keyword evidence="4 5" id="KW-0413">Isomerase</keyword>
<feature type="region of interest" description="Disordered" evidence="6">
    <location>
        <begin position="1"/>
        <end position="20"/>
    </location>
</feature>
<evidence type="ECO:0000256" key="1">
    <source>
        <dbReference type="ARBA" id="ARBA00000971"/>
    </source>
</evidence>
<dbReference type="SUPFAM" id="SSF54534">
    <property type="entry name" value="FKBP-like"/>
    <property type="match status" value="1"/>
</dbReference>
<dbReference type="PROSITE" id="PS50059">
    <property type="entry name" value="FKBP_PPIASE"/>
    <property type="match status" value="1"/>
</dbReference>
<dbReference type="PANTHER" id="PTHR43811">
    <property type="entry name" value="FKBP-TYPE PEPTIDYL-PROLYL CIS-TRANS ISOMERASE FKPA"/>
    <property type="match status" value="1"/>
</dbReference>
<evidence type="ECO:0000259" key="7">
    <source>
        <dbReference type="PROSITE" id="PS50059"/>
    </source>
</evidence>
<dbReference type="Pfam" id="PF00254">
    <property type="entry name" value="FKBP_C"/>
    <property type="match status" value="1"/>
</dbReference>
<comment type="catalytic activity">
    <reaction evidence="1 5">
        <text>[protein]-peptidylproline (omega=180) = [protein]-peptidylproline (omega=0)</text>
        <dbReference type="Rhea" id="RHEA:16237"/>
        <dbReference type="Rhea" id="RHEA-COMP:10747"/>
        <dbReference type="Rhea" id="RHEA-COMP:10748"/>
        <dbReference type="ChEBI" id="CHEBI:83833"/>
        <dbReference type="ChEBI" id="CHEBI:83834"/>
        <dbReference type="EC" id="5.2.1.8"/>
    </reaction>
</comment>
<feature type="compositionally biased region" description="Polar residues" evidence="6">
    <location>
        <begin position="1"/>
        <end position="11"/>
    </location>
</feature>
<dbReference type="InterPro" id="IPR001179">
    <property type="entry name" value="PPIase_FKBP_dom"/>
</dbReference>
<evidence type="ECO:0000256" key="2">
    <source>
        <dbReference type="ARBA" id="ARBA00013194"/>
    </source>
</evidence>
<evidence type="ECO:0000313" key="9">
    <source>
        <dbReference type="Proteomes" id="UP001244341"/>
    </source>
</evidence>
<sequence length="248" mass="25790">MAQRLAVSNGTRAPFSSGVTRAAPRAAKLVCRASSQQQPQQQSNAGLLQKAAAFAAAGVIALSGPAAFAAAEEGQMLCDASCVSKLESVPAVTTPSGLVYKDIIVGTGPQPIVGYQVVVNYIAMNDKGREFENSLGKAPFDVRVGAGQVIPGLDEGMLSMKVGGVRRLYIPGELAFPKPLKAAAGRWGNTVTRHAEHEGGGVQRLYIPGELAFPKPLKAAAGRPSVPANTPVVFDVQLLYIPGLEADE</sequence>
<evidence type="ECO:0000256" key="5">
    <source>
        <dbReference type="PROSITE-ProRule" id="PRU00277"/>
    </source>
</evidence>
<keyword evidence="3 5" id="KW-0697">Rotamase</keyword>
<proteinExistence type="predicted"/>
<evidence type="ECO:0000256" key="3">
    <source>
        <dbReference type="ARBA" id="ARBA00023110"/>
    </source>
</evidence>
<dbReference type="Proteomes" id="UP001244341">
    <property type="component" value="Chromosome 3b"/>
</dbReference>
<dbReference type="EC" id="5.2.1.8" evidence="2 5"/>
<name>A0ABY8TSL1_TETOB</name>
<keyword evidence="9" id="KW-1185">Reference proteome</keyword>
<dbReference type="PANTHER" id="PTHR43811:SF17">
    <property type="entry name" value="PEPTIDYL-PROLYL CIS-TRANS ISOMERASE FKBP16-3, CHLOROPLASTIC"/>
    <property type="match status" value="1"/>
</dbReference>
<evidence type="ECO:0000256" key="4">
    <source>
        <dbReference type="ARBA" id="ARBA00023235"/>
    </source>
</evidence>
<dbReference type="Gene3D" id="3.10.50.40">
    <property type="match status" value="1"/>
</dbReference>